<dbReference type="AlphaFoldDB" id="A0A1P8MX12"/>
<feature type="transmembrane region" description="Helical" evidence="1">
    <location>
        <begin position="46"/>
        <end position="65"/>
    </location>
</feature>
<dbReference type="OrthoDB" id="7728331at2"/>
<keyword evidence="1" id="KW-0472">Membrane</keyword>
<evidence type="ECO:0008006" key="4">
    <source>
        <dbReference type="Google" id="ProtNLM"/>
    </source>
</evidence>
<dbReference type="KEGG" id="tom:BWR18_13880"/>
<evidence type="ECO:0000313" key="2">
    <source>
        <dbReference type="EMBL" id="APX12650.1"/>
    </source>
</evidence>
<reference evidence="2 3" key="1">
    <citation type="submission" date="2017-01" db="EMBL/GenBank/DDBJ databases">
        <title>Complete genome of Tateyamaria omphalii DOK1-4 isolated from seawater in Dokdo.</title>
        <authorList>
            <person name="Kim J.H."/>
            <person name="Chi W.-J."/>
        </authorList>
    </citation>
    <scope>NUCLEOTIDE SEQUENCE [LARGE SCALE GENOMIC DNA]</scope>
    <source>
        <strain evidence="2 3">DOK1-4</strain>
    </source>
</reference>
<dbReference type="RefSeq" id="WP_076629075.1">
    <property type="nucleotide sequence ID" value="NZ_CP019312.1"/>
</dbReference>
<sequence length="153" mass="16377">MTVVRKLPTQLILAHAPWVLGGGLIVCIVACAAAGLALVAAGETSGLLTVFLGAGVPLGIFALAIKRDQVIFDAHSGTVTVQRRTLLRYQNAVHPLTNIRRAEVEAFSDTARPILIFDDTAPYPLVEAYVSGNGPRRSADAINDWLRAYRRSG</sequence>
<name>A0A1P8MX12_9RHOB</name>
<keyword evidence="1" id="KW-0812">Transmembrane</keyword>
<feature type="transmembrane region" description="Helical" evidence="1">
    <location>
        <begin position="12"/>
        <end position="40"/>
    </location>
</feature>
<gene>
    <name evidence="2" type="ORF">BWR18_13880</name>
</gene>
<dbReference type="Proteomes" id="UP000186336">
    <property type="component" value="Chromosome"/>
</dbReference>
<protein>
    <recommendedName>
        <fullName evidence="4">PH domain-containing protein</fullName>
    </recommendedName>
</protein>
<proteinExistence type="predicted"/>
<organism evidence="2 3">
    <name type="scientific">Tateyamaria omphalii</name>
    <dbReference type="NCBI Taxonomy" id="299262"/>
    <lineage>
        <taxon>Bacteria</taxon>
        <taxon>Pseudomonadati</taxon>
        <taxon>Pseudomonadota</taxon>
        <taxon>Alphaproteobacteria</taxon>
        <taxon>Rhodobacterales</taxon>
        <taxon>Roseobacteraceae</taxon>
        <taxon>Tateyamaria</taxon>
    </lineage>
</organism>
<dbReference type="EMBL" id="CP019312">
    <property type="protein sequence ID" value="APX12650.1"/>
    <property type="molecule type" value="Genomic_DNA"/>
</dbReference>
<evidence type="ECO:0000256" key="1">
    <source>
        <dbReference type="SAM" id="Phobius"/>
    </source>
</evidence>
<keyword evidence="1" id="KW-1133">Transmembrane helix</keyword>
<accession>A0A1P8MX12</accession>
<evidence type="ECO:0000313" key="3">
    <source>
        <dbReference type="Proteomes" id="UP000186336"/>
    </source>
</evidence>
<keyword evidence="3" id="KW-1185">Reference proteome</keyword>